<dbReference type="Pfam" id="PF07715">
    <property type="entry name" value="Plug"/>
    <property type="match status" value="1"/>
</dbReference>
<dbReference type="AlphaFoldDB" id="A0A7W8ZRV0"/>
<keyword evidence="5 12" id="KW-0732">Signal</keyword>
<name>A0A7W8ZRV0_9SPHI</name>
<dbReference type="Gene3D" id="2.170.130.10">
    <property type="entry name" value="TonB-dependent receptor, plug domain"/>
    <property type="match status" value="1"/>
</dbReference>
<keyword evidence="3 10" id="KW-1134">Transmembrane beta strand</keyword>
<dbReference type="GO" id="GO:0044718">
    <property type="term" value="P:siderophore transmembrane transport"/>
    <property type="evidence" value="ECO:0007669"/>
    <property type="project" value="TreeGrafter"/>
</dbReference>
<dbReference type="PROSITE" id="PS52016">
    <property type="entry name" value="TONB_DEPENDENT_REC_3"/>
    <property type="match status" value="1"/>
</dbReference>
<keyword evidence="4 10" id="KW-0812">Transmembrane</keyword>
<feature type="signal peptide" evidence="12">
    <location>
        <begin position="1"/>
        <end position="22"/>
    </location>
</feature>
<dbReference type="Gene3D" id="2.40.170.20">
    <property type="entry name" value="TonB-dependent receptor, beta-barrel domain"/>
    <property type="match status" value="1"/>
</dbReference>
<reference evidence="15 16" key="1">
    <citation type="submission" date="2020-08" db="EMBL/GenBank/DDBJ databases">
        <title>Genomic Encyclopedia of Type Strains, Phase IV (KMG-V): Genome sequencing to study the core and pangenomes of soil and plant-associated prokaryotes.</title>
        <authorList>
            <person name="Whitman W."/>
        </authorList>
    </citation>
    <scope>NUCLEOTIDE SEQUENCE [LARGE SCALE GENOMIC DNA]</scope>
    <source>
        <strain evidence="15 16">S3M1</strain>
    </source>
</reference>
<keyword evidence="8 15" id="KW-0675">Receptor</keyword>
<accession>A0A7W8ZRV0</accession>
<comment type="similarity">
    <text evidence="10 11">Belongs to the TonB-dependent receptor family.</text>
</comment>
<dbReference type="InterPro" id="IPR039426">
    <property type="entry name" value="TonB-dep_rcpt-like"/>
</dbReference>
<dbReference type="InterPro" id="IPR036942">
    <property type="entry name" value="Beta-barrel_TonB_sf"/>
</dbReference>
<evidence type="ECO:0000256" key="8">
    <source>
        <dbReference type="ARBA" id="ARBA00023170"/>
    </source>
</evidence>
<dbReference type="PANTHER" id="PTHR30069">
    <property type="entry name" value="TONB-DEPENDENT OUTER MEMBRANE RECEPTOR"/>
    <property type="match status" value="1"/>
</dbReference>
<dbReference type="Proteomes" id="UP000537204">
    <property type="component" value="Unassembled WGS sequence"/>
</dbReference>
<evidence type="ECO:0000256" key="10">
    <source>
        <dbReference type="PROSITE-ProRule" id="PRU01360"/>
    </source>
</evidence>
<evidence type="ECO:0000313" key="16">
    <source>
        <dbReference type="Proteomes" id="UP000537204"/>
    </source>
</evidence>
<dbReference type="RefSeq" id="WP_183884681.1">
    <property type="nucleotide sequence ID" value="NZ_JACHCE010000010.1"/>
</dbReference>
<evidence type="ECO:0000256" key="3">
    <source>
        <dbReference type="ARBA" id="ARBA00022452"/>
    </source>
</evidence>
<evidence type="ECO:0000256" key="6">
    <source>
        <dbReference type="ARBA" id="ARBA00023077"/>
    </source>
</evidence>
<comment type="subcellular location">
    <subcellularLocation>
        <location evidence="1 10">Cell outer membrane</location>
        <topology evidence="1 10">Multi-pass membrane protein</topology>
    </subcellularLocation>
</comment>
<protein>
    <submittedName>
        <fullName evidence="15">Iron complex outermembrane receptor protein</fullName>
    </submittedName>
</protein>
<keyword evidence="6 11" id="KW-0798">TonB box</keyword>
<evidence type="ECO:0000256" key="2">
    <source>
        <dbReference type="ARBA" id="ARBA00022448"/>
    </source>
</evidence>
<sequence length="781" mass="87505">MLKRLFPIITLILLLCANSSFAQNDAYHITLNVTDENTHLPITGVTINLFPSDLKGNSDGAGLYKFTFSRQEAKTPVLVKYSAVGYHLHQQKILITKDTSILISLNPIVNKLQEVEIKSKQAATPRTSIATTLTEKQLEKTRGGTLAETLADISGVNMLKSGSTISKPIIHGLHSNRILILNNGIRLEGQQWGAEHAPEIDPFIAQQIHVIKGAESVKYGAEAIGGIVITEPPALPQTAAISGNVNLIGASNGRAVTTAAMLTGGLKAIKGFGWRLQGSAKKSGNIKTADYYLGNTGVRELNFSAAAGYQTGKSNYEAYYSRFSTELGILYSAHIGTIEDINARIEAGRPLESYNFSYNITAPRQKISHQLLKLTGHYDLDNHHKLDITYAFQKNQRKEYDIRRGDREAIPITDLVLSTHTLDLKLDVPLAHGAKRSYGINSMMQVNNNIPGTLANTFIPNFDSYTAGLFIIQHWIKEKYELEAGLRYDYKYFDAAGFRYSQTTAQEQQNENTEQYYGGNNSFNNVTGSAGILWKFNTRWHLASNIGLAWRAPTANELYSNGLHHGAGLFEVGNPAMQNEKGYKWITSLKHSGNLLKFNLDVYLQYISNYIYSRPDRSFKQTISGTYPIFRYTQTNATFAGIDFTGSYQFLPAFSYQLNASLIRAKDIKAKNYLPYIPADRISQAINWNLDLKGSYLQFKHSFIRRQTRFEAESDYAPPPGAYHLFTMTAGTSIKLGQQSMSINMSADNLFNTLYKDYMNRYRYYTHEMGRNLTLRLAYKF</sequence>
<feature type="chain" id="PRO_5030657822" evidence="12">
    <location>
        <begin position="23"/>
        <end position="781"/>
    </location>
</feature>
<dbReference type="InterPro" id="IPR037066">
    <property type="entry name" value="Plug_dom_sf"/>
</dbReference>
<dbReference type="Pfam" id="PF00593">
    <property type="entry name" value="TonB_dep_Rec_b-barrel"/>
    <property type="match status" value="1"/>
</dbReference>
<gene>
    <name evidence="15" type="ORF">HDE68_004830</name>
</gene>
<keyword evidence="7 10" id="KW-0472">Membrane</keyword>
<evidence type="ECO:0000256" key="12">
    <source>
        <dbReference type="SAM" id="SignalP"/>
    </source>
</evidence>
<keyword evidence="2 10" id="KW-0813">Transport</keyword>
<evidence type="ECO:0000256" key="11">
    <source>
        <dbReference type="RuleBase" id="RU003357"/>
    </source>
</evidence>
<evidence type="ECO:0000256" key="5">
    <source>
        <dbReference type="ARBA" id="ARBA00022729"/>
    </source>
</evidence>
<dbReference type="InterPro" id="IPR012910">
    <property type="entry name" value="Plug_dom"/>
</dbReference>
<evidence type="ECO:0000256" key="1">
    <source>
        <dbReference type="ARBA" id="ARBA00004571"/>
    </source>
</evidence>
<dbReference type="InterPro" id="IPR000531">
    <property type="entry name" value="Beta-barrel_TonB"/>
</dbReference>
<dbReference type="GO" id="GO:0015344">
    <property type="term" value="F:siderophore uptake transmembrane transporter activity"/>
    <property type="evidence" value="ECO:0007669"/>
    <property type="project" value="TreeGrafter"/>
</dbReference>
<evidence type="ECO:0000259" key="13">
    <source>
        <dbReference type="Pfam" id="PF00593"/>
    </source>
</evidence>
<dbReference type="EMBL" id="JACHCE010000010">
    <property type="protein sequence ID" value="MBB5638895.1"/>
    <property type="molecule type" value="Genomic_DNA"/>
</dbReference>
<feature type="domain" description="TonB-dependent receptor plug" evidence="14">
    <location>
        <begin position="129"/>
        <end position="227"/>
    </location>
</feature>
<evidence type="ECO:0000256" key="4">
    <source>
        <dbReference type="ARBA" id="ARBA00022692"/>
    </source>
</evidence>
<keyword evidence="9 10" id="KW-0998">Cell outer membrane</keyword>
<proteinExistence type="inferred from homology"/>
<feature type="domain" description="TonB-dependent receptor-like beta-barrel" evidence="13">
    <location>
        <begin position="315"/>
        <end position="750"/>
    </location>
</feature>
<evidence type="ECO:0000256" key="9">
    <source>
        <dbReference type="ARBA" id="ARBA00023237"/>
    </source>
</evidence>
<dbReference type="SUPFAM" id="SSF56935">
    <property type="entry name" value="Porins"/>
    <property type="match status" value="1"/>
</dbReference>
<dbReference type="GO" id="GO:0009279">
    <property type="term" value="C:cell outer membrane"/>
    <property type="evidence" value="ECO:0007669"/>
    <property type="project" value="UniProtKB-SubCell"/>
</dbReference>
<dbReference type="PANTHER" id="PTHR30069:SF29">
    <property type="entry name" value="HEMOGLOBIN AND HEMOGLOBIN-HAPTOGLOBIN-BINDING PROTEIN 1-RELATED"/>
    <property type="match status" value="1"/>
</dbReference>
<evidence type="ECO:0000259" key="14">
    <source>
        <dbReference type="Pfam" id="PF07715"/>
    </source>
</evidence>
<organism evidence="15 16">
    <name type="scientific">Pedobacter cryoconitis</name>
    <dbReference type="NCBI Taxonomy" id="188932"/>
    <lineage>
        <taxon>Bacteria</taxon>
        <taxon>Pseudomonadati</taxon>
        <taxon>Bacteroidota</taxon>
        <taxon>Sphingobacteriia</taxon>
        <taxon>Sphingobacteriales</taxon>
        <taxon>Sphingobacteriaceae</taxon>
        <taxon>Pedobacter</taxon>
    </lineage>
</organism>
<comment type="caution">
    <text evidence="15">The sequence shown here is derived from an EMBL/GenBank/DDBJ whole genome shotgun (WGS) entry which is preliminary data.</text>
</comment>
<evidence type="ECO:0000256" key="7">
    <source>
        <dbReference type="ARBA" id="ARBA00023136"/>
    </source>
</evidence>
<evidence type="ECO:0000313" key="15">
    <source>
        <dbReference type="EMBL" id="MBB5638895.1"/>
    </source>
</evidence>